<reference evidence="1 2" key="2">
    <citation type="submission" date="2014-03" db="EMBL/GenBank/DDBJ databases">
        <title>The Genome Sequence of Anncaliia algerae insect isolate PRA339.</title>
        <authorList>
            <consortium name="The Broad Institute Genome Sequencing Platform"/>
            <consortium name="The Broad Institute Genome Sequencing Center for Infectious Disease"/>
            <person name="Cuomo C."/>
            <person name="Becnel J."/>
            <person name="Sanscrainte N."/>
            <person name="Walker B."/>
            <person name="Young S.K."/>
            <person name="Zeng Q."/>
            <person name="Gargeya S."/>
            <person name="Fitzgerald M."/>
            <person name="Haas B."/>
            <person name="Abouelleil A."/>
            <person name="Alvarado L."/>
            <person name="Arachchi H.M."/>
            <person name="Berlin A.M."/>
            <person name="Chapman S.B."/>
            <person name="Dewar J."/>
            <person name="Goldberg J."/>
            <person name="Griggs A."/>
            <person name="Gujja S."/>
            <person name="Hansen M."/>
            <person name="Howarth C."/>
            <person name="Imamovic A."/>
            <person name="Larimer J."/>
            <person name="McCowan C."/>
            <person name="Murphy C."/>
            <person name="Neiman D."/>
            <person name="Pearson M."/>
            <person name="Priest M."/>
            <person name="Roberts A."/>
            <person name="Saif S."/>
            <person name="Shea T."/>
            <person name="Sisk P."/>
            <person name="Sykes S."/>
            <person name="Wortman J."/>
            <person name="Nusbaum C."/>
            <person name="Birren B."/>
        </authorList>
    </citation>
    <scope>NUCLEOTIDE SEQUENCE [LARGE SCALE GENOMIC DNA]</scope>
    <source>
        <strain evidence="1 2">PRA339</strain>
    </source>
</reference>
<name>A0A059F5S7_9MICR</name>
<reference evidence="2" key="1">
    <citation type="submission" date="2013-02" db="EMBL/GenBank/DDBJ databases">
        <authorList>
            <consortium name="The Broad Institute Genome Sequencing Platform"/>
            <person name="Cuomo C."/>
            <person name="Becnel J."/>
            <person name="Sanscrainte N."/>
            <person name="Walker B."/>
            <person name="Young S.K."/>
            <person name="Zeng Q."/>
            <person name="Gargeya S."/>
            <person name="Fitzgerald M."/>
            <person name="Haas B."/>
            <person name="Abouelleil A."/>
            <person name="Alvarado L."/>
            <person name="Arachchi H.M."/>
            <person name="Berlin A.M."/>
            <person name="Chapman S.B."/>
            <person name="Dewar J."/>
            <person name="Goldberg J."/>
            <person name="Griggs A."/>
            <person name="Gujja S."/>
            <person name="Hansen M."/>
            <person name="Howarth C."/>
            <person name="Imamovic A."/>
            <person name="Larimer J."/>
            <person name="McCowan C."/>
            <person name="Murphy C."/>
            <person name="Neiman D."/>
            <person name="Pearson M."/>
            <person name="Priest M."/>
            <person name="Roberts A."/>
            <person name="Saif S."/>
            <person name="Shea T."/>
            <person name="Sisk P."/>
            <person name="Sykes S."/>
            <person name="Wortman J."/>
            <person name="Nusbaum C."/>
            <person name="Birren B."/>
        </authorList>
    </citation>
    <scope>NUCLEOTIDE SEQUENCE [LARGE SCALE GENOMIC DNA]</scope>
    <source>
        <strain evidence="2">PRA339</strain>
    </source>
</reference>
<dbReference type="HOGENOM" id="CLU_2298226_0_0_1"/>
<dbReference type="VEuPathDB" id="MicrosporidiaDB:H312_00017"/>
<gene>
    <name evidence="1" type="ORF">H312_00017</name>
</gene>
<feature type="non-terminal residue" evidence="1">
    <location>
        <position position="101"/>
    </location>
</feature>
<dbReference type="EMBL" id="KK365130">
    <property type="protein sequence ID" value="KCZ82359.1"/>
    <property type="molecule type" value="Genomic_DNA"/>
</dbReference>
<evidence type="ECO:0000313" key="2">
    <source>
        <dbReference type="Proteomes" id="UP000030655"/>
    </source>
</evidence>
<protein>
    <submittedName>
        <fullName evidence="1">Uncharacterized protein</fullName>
    </submittedName>
</protein>
<sequence length="101" mass="12225">MFIHFLLLSENFKKNIAALSEYMEHLNSVNKSYILGIIKDFFTISEENLRAINVFRENIITNRYFKNSSVKTFFKRLISFKKKFKRNIKFMLIYDSLFNFC</sequence>
<accession>A0A059F5S7</accession>
<proteinExistence type="predicted"/>
<dbReference type="Proteomes" id="UP000030655">
    <property type="component" value="Unassembled WGS sequence"/>
</dbReference>
<evidence type="ECO:0000313" key="1">
    <source>
        <dbReference type="EMBL" id="KCZ82359.1"/>
    </source>
</evidence>
<dbReference type="AlphaFoldDB" id="A0A059F5S7"/>
<organism evidence="1 2">
    <name type="scientific">Anncaliia algerae PRA339</name>
    <dbReference type="NCBI Taxonomy" id="1288291"/>
    <lineage>
        <taxon>Eukaryota</taxon>
        <taxon>Fungi</taxon>
        <taxon>Fungi incertae sedis</taxon>
        <taxon>Microsporidia</taxon>
        <taxon>Tubulinosematoidea</taxon>
        <taxon>Tubulinosematidae</taxon>
        <taxon>Anncaliia</taxon>
    </lineage>
</organism>
<keyword evidence="2" id="KW-1185">Reference proteome</keyword>